<protein>
    <submittedName>
        <fullName evidence="1">Uncharacterized protein</fullName>
    </submittedName>
</protein>
<reference evidence="1" key="1">
    <citation type="journal article" date="2020" name="bioRxiv">
        <title>Chromosome-level reference genome of the European wasp spider Argiope bruennichi: a resource for studies on range expansion and evolutionary adaptation.</title>
        <authorList>
            <person name="Sheffer M.M."/>
            <person name="Hoppe A."/>
            <person name="Krehenwinkel H."/>
            <person name="Uhl G."/>
            <person name="Kuss A.W."/>
            <person name="Jensen L."/>
            <person name="Jensen C."/>
            <person name="Gillespie R.G."/>
            <person name="Hoff K.J."/>
            <person name="Prost S."/>
        </authorList>
    </citation>
    <scope>NUCLEOTIDE SEQUENCE</scope>
</reference>
<keyword evidence="2" id="KW-1185">Reference proteome</keyword>
<accession>A0A8T0EFP7</accession>
<name>A0A8T0EFP7_ARGBR</name>
<organism evidence="1 2">
    <name type="scientific">Argiope bruennichi</name>
    <name type="common">Wasp spider</name>
    <name type="synonym">Aranea bruennichi</name>
    <dbReference type="NCBI Taxonomy" id="94029"/>
    <lineage>
        <taxon>Eukaryota</taxon>
        <taxon>Metazoa</taxon>
        <taxon>Ecdysozoa</taxon>
        <taxon>Arthropoda</taxon>
        <taxon>Chelicerata</taxon>
        <taxon>Arachnida</taxon>
        <taxon>Araneae</taxon>
        <taxon>Araneomorphae</taxon>
        <taxon>Entelegynae</taxon>
        <taxon>Araneoidea</taxon>
        <taxon>Araneidae</taxon>
        <taxon>Argiope</taxon>
    </lineage>
</organism>
<reference evidence="1" key="2">
    <citation type="submission" date="2020-06" db="EMBL/GenBank/DDBJ databases">
        <authorList>
            <person name="Sheffer M."/>
        </authorList>
    </citation>
    <scope>NUCLEOTIDE SEQUENCE</scope>
</reference>
<sequence length="68" mass="7871">MHGQIERLVAERLWQAQRLSFVLFRPPVVAVTLVLEVRPSAQWCLSWVIRGASRCTPVLLPERPITHR</sequence>
<dbReference type="EMBL" id="JABXBU010002228">
    <property type="protein sequence ID" value="KAF8771689.1"/>
    <property type="molecule type" value="Genomic_DNA"/>
</dbReference>
<proteinExistence type="predicted"/>
<dbReference type="AlphaFoldDB" id="A0A8T0EFP7"/>
<comment type="caution">
    <text evidence="1">The sequence shown here is derived from an EMBL/GenBank/DDBJ whole genome shotgun (WGS) entry which is preliminary data.</text>
</comment>
<evidence type="ECO:0000313" key="1">
    <source>
        <dbReference type="EMBL" id="KAF8771689.1"/>
    </source>
</evidence>
<evidence type="ECO:0000313" key="2">
    <source>
        <dbReference type="Proteomes" id="UP000807504"/>
    </source>
</evidence>
<dbReference type="Proteomes" id="UP000807504">
    <property type="component" value="Unassembled WGS sequence"/>
</dbReference>
<gene>
    <name evidence="1" type="ORF">HNY73_019069</name>
</gene>